<dbReference type="EMBL" id="CP104003">
    <property type="protein sequence ID" value="UWM54426.1"/>
    <property type="molecule type" value="Genomic_DNA"/>
</dbReference>
<keyword evidence="3" id="KW-1185">Reference proteome</keyword>
<dbReference type="InterPro" id="IPR003692">
    <property type="entry name" value="Hydantoinase_B"/>
</dbReference>
<dbReference type="PANTHER" id="PTHR11365">
    <property type="entry name" value="5-OXOPROLINASE RELATED"/>
    <property type="match status" value="1"/>
</dbReference>
<dbReference type="InterPro" id="IPR045079">
    <property type="entry name" value="Oxoprolinase-like"/>
</dbReference>
<dbReference type="KEGG" id="ssai:N0B31_20190"/>
<dbReference type="PANTHER" id="PTHR11365:SF23">
    <property type="entry name" value="HYPOTHETICAL 5-OXOPROLINASE (EUROFUNG)-RELATED"/>
    <property type="match status" value="1"/>
</dbReference>
<dbReference type="GO" id="GO:0017168">
    <property type="term" value="F:5-oxoprolinase (ATP-hydrolyzing) activity"/>
    <property type="evidence" value="ECO:0007669"/>
    <property type="project" value="TreeGrafter"/>
</dbReference>
<dbReference type="RefSeq" id="WP_260593446.1">
    <property type="nucleotide sequence ID" value="NZ_CP104003.1"/>
</dbReference>
<name>A0A9E7R290_9EURY</name>
<dbReference type="AlphaFoldDB" id="A0A9E7R290"/>
<dbReference type="GO" id="GO:0006749">
    <property type="term" value="P:glutathione metabolic process"/>
    <property type="evidence" value="ECO:0007669"/>
    <property type="project" value="TreeGrafter"/>
</dbReference>
<evidence type="ECO:0000259" key="1">
    <source>
        <dbReference type="Pfam" id="PF02538"/>
    </source>
</evidence>
<evidence type="ECO:0000313" key="3">
    <source>
        <dbReference type="Proteomes" id="UP001057580"/>
    </source>
</evidence>
<accession>A0A9E7R290</accession>
<dbReference type="GO" id="GO:0005829">
    <property type="term" value="C:cytosol"/>
    <property type="evidence" value="ECO:0007669"/>
    <property type="project" value="TreeGrafter"/>
</dbReference>
<dbReference type="Pfam" id="PF02538">
    <property type="entry name" value="Hydantoinase_B"/>
    <property type="match status" value="1"/>
</dbReference>
<feature type="domain" description="Hydantoinase B/oxoprolinase" evidence="1">
    <location>
        <begin position="22"/>
        <end position="540"/>
    </location>
</feature>
<sequence length="589" mass="63320">MSLVPLLLVEDYMSSRAVDLTPTTVEVIRNQLVNISEEMQARVMNSAYSSMWQEAGDLSAALLSPRAEVAGQSQRAIPIHVATMVTSVGQIVEQTGGYDALEPGDILVQNDPYSGNNHLPDFVVAEPVFHDDTLLGFSAVRGHWLDVGGSSPTSYAIDTGEILKEGLRVPPAKLYEAGERNDALYRVIFANVRDSHERVGDFNAQLAGVRQGRRRLQEVAEKYGAETVVATIDRLLDNDERRMRSCIQALPDGDYEAEDFLDGDGIEDELLRIHATVRVRGSDIEVDFAGTDGQVNGGINAPPSVTRAATHYGIKCTLNPGVLRTSGEFRPVDIDAPRRSLVNPEHPAPVVAGNHETANRVFDTVVRAIGTIDADLVFGAGEGSTNGLTYRSLETKVANRTRGMGGAGACSTRDGINGIRSGVGNTGIEPVERFEERYDYVTIDEFSIVTDTGGGGRFRGGNATRLTTRFADDVELIVTSDRAKTGPYGVAGGGEGARARHVHVTPDGERHELPSKCSTTLDAGSAFELQPAGGGGYGDPHERPPERVLDDVLDGYITAETARETYGVAVSGEPLGVDWDATEELRDVE</sequence>
<proteinExistence type="predicted"/>
<protein>
    <submittedName>
        <fullName evidence="2">Hydantoinase B/oxoprolinase family protein</fullName>
    </submittedName>
</protein>
<dbReference type="GeneID" id="74944794"/>
<dbReference type="Proteomes" id="UP001057580">
    <property type="component" value="Chromosome"/>
</dbReference>
<reference evidence="2" key="1">
    <citation type="submission" date="2022-09" db="EMBL/GenBank/DDBJ databases">
        <title>Diverse halophilic archaea isolated from saline environments.</title>
        <authorList>
            <person name="Cui H.-L."/>
        </authorList>
    </citation>
    <scope>NUCLEOTIDE SEQUENCE</scope>
    <source>
        <strain evidence="2">ZS-35-S2</strain>
    </source>
</reference>
<evidence type="ECO:0000313" key="2">
    <source>
        <dbReference type="EMBL" id="UWM54426.1"/>
    </source>
</evidence>
<organism evidence="2 3">
    <name type="scientific">Salinirubellus salinus</name>
    <dbReference type="NCBI Taxonomy" id="1364945"/>
    <lineage>
        <taxon>Archaea</taxon>
        <taxon>Methanobacteriati</taxon>
        <taxon>Methanobacteriota</taxon>
        <taxon>Stenosarchaea group</taxon>
        <taxon>Halobacteria</taxon>
        <taxon>Halobacteriales</taxon>
        <taxon>Natronomonadaceae</taxon>
        <taxon>Salinirubellus</taxon>
    </lineage>
</organism>
<gene>
    <name evidence="2" type="ORF">N0B31_20190</name>
</gene>